<evidence type="ECO:0000313" key="3">
    <source>
        <dbReference type="Proteomes" id="UP000565572"/>
    </source>
</evidence>
<protein>
    <recommendedName>
        <fullName evidence="4">Alkaline shock response membrane anchor protein AmaP</fullName>
    </recommendedName>
</protein>
<proteinExistence type="predicted"/>
<comment type="caution">
    <text evidence="2">The sequence shown here is derived from an EMBL/GenBank/DDBJ whole genome shotgun (WGS) entry which is preliminary data.</text>
</comment>
<reference evidence="2 3" key="1">
    <citation type="submission" date="2020-08" db="EMBL/GenBank/DDBJ databases">
        <title>Sequencing the genomes of 1000 actinobacteria strains.</title>
        <authorList>
            <person name="Klenk H.-P."/>
        </authorList>
    </citation>
    <scope>NUCLEOTIDE SEQUENCE [LARGE SCALE GENOMIC DNA]</scope>
    <source>
        <strain evidence="2 3">DSM 11053</strain>
    </source>
</reference>
<dbReference type="RefSeq" id="WP_183338355.1">
    <property type="nucleotide sequence ID" value="NZ_JACHZG010000001.1"/>
</dbReference>
<feature type="transmembrane region" description="Helical" evidence="1">
    <location>
        <begin position="65"/>
        <end position="89"/>
    </location>
</feature>
<gene>
    <name evidence="2" type="ORF">FHX39_002193</name>
</gene>
<dbReference type="Proteomes" id="UP000565572">
    <property type="component" value="Unassembled WGS sequence"/>
</dbReference>
<keyword evidence="1" id="KW-0812">Transmembrane</keyword>
<organism evidence="2 3">
    <name type="scientific">Microlunatus antarcticus</name>
    <dbReference type="NCBI Taxonomy" id="53388"/>
    <lineage>
        <taxon>Bacteria</taxon>
        <taxon>Bacillati</taxon>
        <taxon>Actinomycetota</taxon>
        <taxon>Actinomycetes</taxon>
        <taxon>Propionibacteriales</taxon>
        <taxon>Propionibacteriaceae</taxon>
        <taxon>Microlunatus</taxon>
    </lineage>
</organism>
<evidence type="ECO:0008006" key="4">
    <source>
        <dbReference type="Google" id="ProtNLM"/>
    </source>
</evidence>
<dbReference type="AlphaFoldDB" id="A0A7W5JVR1"/>
<name>A0A7W5JVR1_9ACTN</name>
<keyword evidence="1" id="KW-0472">Membrane</keyword>
<accession>A0A7W5JVR1</accession>
<sequence length="205" mass="21462">MRQHASGLNRTWLSVIGILLVLAGAAGFVIGLGQLAPLGRAAGLDLSRPTPDSRVAGSAATSAFGLTWVVLVVAVLGVVLALLGLLWLAAQVPRTNAARPLRLEDNAEHGLTRCAPDVVTDAVEAQIADLPGVESVSAVLRGDAARPDLTVKVTAGDRSDIGRLLHDIEAGPVRDLGDALDTQVRRLGVQVEVDASRKRRDRITL</sequence>
<dbReference type="EMBL" id="JACHZG010000001">
    <property type="protein sequence ID" value="MBB3327249.1"/>
    <property type="molecule type" value="Genomic_DNA"/>
</dbReference>
<keyword evidence="3" id="KW-1185">Reference proteome</keyword>
<keyword evidence="1" id="KW-1133">Transmembrane helix</keyword>
<evidence type="ECO:0000256" key="1">
    <source>
        <dbReference type="SAM" id="Phobius"/>
    </source>
</evidence>
<evidence type="ECO:0000313" key="2">
    <source>
        <dbReference type="EMBL" id="MBB3327249.1"/>
    </source>
</evidence>